<reference evidence="1 2" key="1">
    <citation type="submission" date="2018-06" db="EMBL/GenBank/DDBJ databases">
        <authorList>
            <consortium name="Pathogen Informatics"/>
            <person name="Doyle S."/>
        </authorList>
    </citation>
    <scope>NUCLEOTIDE SEQUENCE [LARGE SCALE GENOMIC DNA]</scope>
    <source>
        <strain evidence="1 2">NCTC11179</strain>
    </source>
</reference>
<name>A0A378RPZ3_MYROD</name>
<evidence type="ECO:0000313" key="2">
    <source>
        <dbReference type="Proteomes" id="UP000255024"/>
    </source>
</evidence>
<protein>
    <submittedName>
        <fullName evidence="1">Uncharacterized protein</fullName>
    </submittedName>
</protein>
<dbReference type="AlphaFoldDB" id="A0A378RPZ3"/>
<dbReference type="Proteomes" id="UP000255024">
    <property type="component" value="Unassembled WGS sequence"/>
</dbReference>
<evidence type="ECO:0000313" key="1">
    <source>
        <dbReference type="EMBL" id="STZ28361.1"/>
    </source>
</evidence>
<keyword evidence="2" id="KW-1185">Reference proteome</keyword>
<gene>
    <name evidence="1" type="ORF">NCTC11179_01905</name>
</gene>
<proteinExistence type="predicted"/>
<organism evidence="1 2">
    <name type="scientific">Myroides odoratus</name>
    <name type="common">Flavobacterium odoratum</name>
    <dbReference type="NCBI Taxonomy" id="256"/>
    <lineage>
        <taxon>Bacteria</taxon>
        <taxon>Pseudomonadati</taxon>
        <taxon>Bacteroidota</taxon>
        <taxon>Flavobacteriia</taxon>
        <taxon>Flavobacteriales</taxon>
        <taxon>Flavobacteriaceae</taxon>
        <taxon>Myroides</taxon>
    </lineage>
</organism>
<dbReference type="EMBL" id="UGQL01000001">
    <property type="protein sequence ID" value="STZ28361.1"/>
    <property type="molecule type" value="Genomic_DNA"/>
</dbReference>
<sequence length="322" mass="37001">MSQTLEVVNIQVYNMAEIRLIAVRQEESSSLRVGDNSIIYCWDAFKNNINELPSIEGIQDAIVDRRQGYRLGYNDLTTDTYPPYKANAGREFHSVKLASIGNGNLRKYSLNGTLIGDVNIGTIITKSDFENFNYTFQNSYGSGFQDNHVLESSIDFTYSDDGVNYTEDTRKRIKIYFTRKLSYIPVNVPLVNFNAINLINLNESGVRRYISHSKLLENMGWNTRSTNLDFHGYSQDTEAHDYFTQLFSGDKSPYKVYVENIRGTNCIKYFDTLISVGQKIPIHAFKENKVWVDMTMYDENNPPILDVYYGVIDTGIFRKNNL</sequence>
<accession>A0A378RPZ3</accession>